<accession>A0A1I6ZSW0</accession>
<reference evidence="2 3" key="1">
    <citation type="submission" date="2016-10" db="EMBL/GenBank/DDBJ databases">
        <authorList>
            <person name="de Groot N.N."/>
        </authorList>
    </citation>
    <scope>NUCLEOTIDE SEQUENCE [LARGE SCALE GENOMIC DNA]</scope>
    <source>
        <strain evidence="2 3">CGMCC 1.7005</strain>
    </source>
</reference>
<protein>
    <submittedName>
        <fullName evidence="2">Lipocalin-like domain-containing protein</fullName>
    </submittedName>
</protein>
<keyword evidence="3" id="KW-1185">Reference proteome</keyword>
<dbReference type="Pfam" id="PF13648">
    <property type="entry name" value="Lipocalin_4"/>
    <property type="match status" value="1"/>
</dbReference>
<evidence type="ECO:0000259" key="1">
    <source>
        <dbReference type="Pfam" id="PF13648"/>
    </source>
</evidence>
<evidence type="ECO:0000313" key="2">
    <source>
        <dbReference type="EMBL" id="SFT65655.1"/>
    </source>
</evidence>
<feature type="domain" description="Lipocalin-like" evidence="1">
    <location>
        <begin position="22"/>
        <end position="118"/>
    </location>
</feature>
<dbReference type="Proteomes" id="UP000236454">
    <property type="component" value="Unassembled WGS sequence"/>
</dbReference>
<proteinExistence type="predicted"/>
<name>A0A1I6ZSW0_9FLAO</name>
<dbReference type="EMBL" id="FPAS01000002">
    <property type="protein sequence ID" value="SFT65655.1"/>
    <property type="molecule type" value="Genomic_DNA"/>
</dbReference>
<evidence type="ECO:0000313" key="3">
    <source>
        <dbReference type="Proteomes" id="UP000236454"/>
    </source>
</evidence>
<dbReference type="InterPro" id="IPR024311">
    <property type="entry name" value="Lipocalin-like"/>
</dbReference>
<sequence>MLAAITLVAVSCTKEQRSVNKLEGTWTLDKIEENDGSVTVTDNDPNGEVTFNKCKLAKDEFCTYSSTISYEFNGNTFEFSDAGEYRVQDDEIQFREDAEDNSYDVATIEELKNKELVVYQAEDEGYTRLYYIK</sequence>
<organism evidence="2 3">
    <name type="scientific">Lishizhenia tianjinensis</name>
    <dbReference type="NCBI Taxonomy" id="477690"/>
    <lineage>
        <taxon>Bacteria</taxon>
        <taxon>Pseudomonadati</taxon>
        <taxon>Bacteroidota</taxon>
        <taxon>Flavobacteriia</taxon>
        <taxon>Flavobacteriales</taxon>
        <taxon>Crocinitomicaceae</taxon>
        <taxon>Lishizhenia</taxon>
    </lineage>
</organism>
<dbReference type="AlphaFoldDB" id="A0A1I6ZSW0"/>
<gene>
    <name evidence="2" type="ORF">SAMN05216474_1589</name>
</gene>
<dbReference type="STRING" id="477690.SAMN05216474_1589"/>